<dbReference type="PANTHER" id="PTHR32099">
    <property type="entry name" value="CYSTEINE-RICH REPEAT SECRETORY PROTEIN"/>
    <property type="match status" value="1"/>
</dbReference>
<dbReference type="EMBL" id="CM017885">
    <property type="protein sequence ID" value="KAG1368246.1"/>
    <property type="molecule type" value="Genomic_DNA"/>
</dbReference>
<dbReference type="AlphaFoldDB" id="A0A8K0NBW6"/>
<accession>A0A8K0NBW6</accession>
<feature type="signal peptide" evidence="4">
    <location>
        <begin position="1"/>
        <end position="24"/>
    </location>
</feature>
<dbReference type="InterPro" id="IPR002902">
    <property type="entry name" value="GNK2"/>
</dbReference>
<dbReference type="CDD" id="cd23509">
    <property type="entry name" value="Gnk2-like"/>
    <property type="match status" value="2"/>
</dbReference>
<dbReference type="PROSITE" id="PS51473">
    <property type="entry name" value="GNK2"/>
    <property type="match status" value="2"/>
</dbReference>
<dbReference type="FunFam" id="3.30.430.20:FF:000002">
    <property type="entry name" value="Cysteine-rich receptor-like protein kinase 10"/>
    <property type="match status" value="1"/>
</dbReference>
<dbReference type="Gene3D" id="3.30.430.20">
    <property type="entry name" value="Gnk2 domain, C-X8-C-X2-C motif"/>
    <property type="match status" value="2"/>
</dbReference>
<sequence>MPSPLILKLPQILFLSALFTTVYAPYWASKTIWYECSTDSNYTTNSTYHSNLNLLLPSLSSATLSTGFATLSKGQPPDQVFGLAFCRGDVSQDECQSCLSTADQDLLQLCPSGKSAAIWPESCFLRYSNRSFPSSTSDDDSFRRILYNGGNVSEPTKFEKLLSELLNNLTERAAYQSVRMFATGEAEFMTSTTLYGLVQCTRDQSGDDCYRCLTVSAGEIPKSIWGKQGAAVLAYTCIMRFEIYPFYNESVGAAPPPPPSTDTVSPPPEASTPPVKERGKYEISKSFILFIGELSCSHSIT</sequence>
<proteinExistence type="predicted"/>
<dbReference type="Proteomes" id="UP000797356">
    <property type="component" value="Chromosome 14"/>
</dbReference>
<dbReference type="OrthoDB" id="696781at2759"/>
<dbReference type="FunFam" id="3.30.430.20:FF:000003">
    <property type="entry name" value="Cysteine-rich RLK (RECEPTOR-like protein kinase) 10"/>
    <property type="match status" value="1"/>
</dbReference>
<feature type="chain" id="PRO_5035457028" evidence="4">
    <location>
        <begin position="25"/>
        <end position="301"/>
    </location>
</feature>
<dbReference type="Pfam" id="PF01657">
    <property type="entry name" value="Stress-antifung"/>
    <property type="match status" value="2"/>
</dbReference>
<reference evidence="6" key="1">
    <citation type="journal article" date="2017" name="Gigascience">
        <title>The genome draft of coconut (Cocos nucifera).</title>
        <authorList>
            <person name="Xiao Y."/>
            <person name="Xu P."/>
            <person name="Fan H."/>
            <person name="Baudouin L."/>
            <person name="Xia W."/>
            <person name="Bocs S."/>
            <person name="Xu J."/>
            <person name="Li Q."/>
            <person name="Guo A."/>
            <person name="Zhou L."/>
            <person name="Li J."/>
            <person name="Wu Y."/>
            <person name="Ma Z."/>
            <person name="Armero A."/>
            <person name="Issali A.E."/>
            <person name="Liu N."/>
            <person name="Peng M."/>
            <person name="Yang Y."/>
        </authorList>
    </citation>
    <scope>NUCLEOTIDE SEQUENCE</scope>
    <source>
        <tissue evidence="6">Spear leaf of Hainan Tall coconut</tissue>
    </source>
</reference>
<evidence type="ECO:0000256" key="1">
    <source>
        <dbReference type="ARBA" id="ARBA00022729"/>
    </source>
</evidence>
<feature type="domain" description="Gnk2-homologous" evidence="5">
    <location>
        <begin position="140"/>
        <end position="246"/>
    </location>
</feature>
<dbReference type="PANTHER" id="PTHR32099:SF42">
    <property type="entry name" value="CYSTEINE-RICH RECEPTOR-LIKE PROTEIN KINASE 9-RELATED"/>
    <property type="match status" value="1"/>
</dbReference>
<gene>
    <name evidence="6" type="ORF">COCNU_14G007140</name>
</gene>
<evidence type="ECO:0000256" key="3">
    <source>
        <dbReference type="SAM" id="MobiDB-lite"/>
    </source>
</evidence>
<keyword evidence="1 4" id="KW-0732">Signal</keyword>
<feature type="domain" description="Gnk2-homologous" evidence="5">
    <location>
        <begin position="30"/>
        <end position="132"/>
    </location>
</feature>
<keyword evidence="2" id="KW-0677">Repeat</keyword>
<comment type="caution">
    <text evidence="6">The sequence shown here is derived from an EMBL/GenBank/DDBJ whole genome shotgun (WGS) entry which is preliminary data.</text>
</comment>
<protein>
    <submittedName>
        <fullName evidence="6">Cysteine-rich repeat secretory protein 38-like</fullName>
    </submittedName>
</protein>
<keyword evidence="7" id="KW-1185">Reference proteome</keyword>
<evidence type="ECO:0000256" key="2">
    <source>
        <dbReference type="ARBA" id="ARBA00022737"/>
    </source>
</evidence>
<organism evidence="6 7">
    <name type="scientific">Cocos nucifera</name>
    <name type="common">Coconut palm</name>
    <dbReference type="NCBI Taxonomy" id="13894"/>
    <lineage>
        <taxon>Eukaryota</taxon>
        <taxon>Viridiplantae</taxon>
        <taxon>Streptophyta</taxon>
        <taxon>Embryophyta</taxon>
        <taxon>Tracheophyta</taxon>
        <taxon>Spermatophyta</taxon>
        <taxon>Magnoliopsida</taxon>
        <taxon>Liliopsida</taxon>
        <taxon>Arecaceae</taxon>
        <taxon>Arecoideae</taxon>
        <taxon>Cocoseae</taxon>
        <taxon>Attaleinae</taxon>
        <taxon>Cocos</taxon>
    </lineage>
</organism>
<feature type="compositionally biased region" description="Pro residues" evidence="3">
    <location>
        <begin position="254"/>
        <end position="271"/>
    </location>
</feature>
<evidence type="ECO:0000313" key="6">
    <source>
        <dbReference type="EMBL" id="KAG1368246.1"/>
    </source>
</evidence>
<feature type="region of interest" description="Disordered" evidence="3">
    <location>
        <begin position="254"/>
        <end position="277"/>
    </location>
</feature>
<reference evidence="6" key="2">
    <citation type="submission" date="2019-07" db="EMBL/GenBank/DDBJ databases">
        <authorList>
            <person name="Yang Y."/>
            <person name="Bocs S."/>
            <person name="Baudouin L."/>
        </authorList>
    </citation>
    <scope>NUCLEOTIDE SEQUENCE</scope>
    <source>
        <tissue evidence="6">Spear leaf of Hainan Tall coconut</tissue>
    </source>
</reference>
<evidence type="ECO:0000259" key="5">
    <source>
        <dbReference type="PROSITE" id="PS51473"/>
    </source>
</evidence>
<name>A0A8K0NBW6_COCNU</name>
<evidence type="ECO:0000313" key="7">
    <source>
        <dbReference type="Proteomes" id="UP000797356"/>
    </source>
</evidence>
<evidence type="ECO:0000256" key="4">
    <source>
        <dbReference type="SAM" id="SignalP"/>
    </source>
</evidence>
<dbReference type="InterPro" id="IPR038408">
    <property type="entry name" value="GNK2_sf"/>
</dbReference>